<keyword evidence="2" id="KW-1133">Transmembrane helix</keyword>
<evidence type="ECO:0000313" key="3">
    <source>
        <dbReference type="EMBL" id="MFD2593045.1"/>
    </source>
</evidence>
<keyword evidence="2" id="KW-0812">Transmembrane</keyword>
<sequence length="200" mass="23562">MPHIEDEDLISLHNQIEKAETKQLELEEFLEEREKEFDQNNRIKKILSIVSLVLLIACIGAFFFKGEDAVIKQDANQDMAVFSTEMDSLKMQLRQLREDKVNLEEIKTLYLYRKLIDKDTVYSVQLRSFSTNKTSLISEKFTNMRFYSDTSYYKLSLGIFETLQEAQEFRKLLIDLGFSKNIFVISYKNGKRLRIENSVD</sequence>
<keyword evidence="2" id="KW-0472">Membrane</keyword>
<dbReference type="Proteomes" id="UP001597459">
    <property type="component" value="Unassembled WGS sequence"/>
</dbReference>
<evidence type="ECO:0000256" key="2">
    <source>
        <dbReference type="SAM" id="Phobius"/>
    </source>
</evidence>
<accession>A0ABW5NBS1</accession>
<reference evidence="4" key="1">
    <citation type="journal article" date="2019" name="Int. J. Syst. Evol. Microbiol.">
        <title>The Global Catalogue of Microorganisms (GCM) 10K type strain sequencing project: providing services to taxonomists for standard genome sequencing and annotation.</title>
        <authorList>
            <consortium name="The Broad Institute Genomics Platform"/>
            <consortium name="The Broad Institute Genome Sequencing Center for Infectious Disease"/>
            <person name="Wu L."/>
            <person name="Ma J."/>
        </authorList>
    </citation>
    <scope>NUCLEOTIDE SEQUENCE [LARGE SCALE GENOMIC DNA]</scope>
    <source>
        <strain evidence="4">KCTC 42423</strain>
    </source>
</reference>
<evidence type="ECO:0008006" key="5">
    <source>
        <dbReference type="Google" id="ProtNLM"/>
    </source>
</evidence>
<keyword evidence="1" id="KW-0175">Coiled coil</keyword>
<comment type="caution">
    <text evidence="3">The sequence shown here is derived from an EMBL/GenBank/DDBJ whole genome shotgun (WGS) entry which is preliminary data.</text>
</comment>
<evidence type="ECO:0000313" key="4">
    <source>
        <dbReference type="Proteomes" id="UP001597459"/>
    </source>
</evidence>
<name>A0ABW5NBS1_9FLAO</name>
<dbReference type="EMBL" id="JBHULX010000039">
    <property type="protein sequence ID" value="MFD2593045.1"/>
    <property type="molecule type" value="Genomic_DNA"/>
</dbReference>
<dbReference type="RefSeq" id="WP_176029985.1">
    <property type="nucleotide sequence ID" value="NZ_JBHSJV010000001.1"/>
</dbReference>
<gene>
    <name evidence="3" type="ORF">ACFSTE_19565</name>
</gene>
<organism evidence="3 4">
    <name type="scientific">Aquimarina hainanensis</name>
    <dbReference type="NCBI Taxonomy" id="1578017"/>
    <lineage>
        <taxon>Bacteria</taxon>
        <taxon>Pseudomonadati</taxon>
        <taxon>Bacteroidota</taxon>
        <taxon>Flavobacteriia</taxon>
        <taxon>Flavobacteriales</taxon>
        <taxon>Flavobacteriaceae</taxon>
        <taxon>Aquimarina</taxon>
    </lineage>
</organism>
<feature type="coiled-coil region" evidence="1">
    <location>
        <begin position="79"/>
        <end position="106"/>
    </location>
</feature>
<protein>
    <recommendedName>
        <fullName evidence="5">SPOR domain-containing protein</fullName>
    </recommendedName>
</protein>
<proteinExistence type="predicted"/>
<keyword evidence="4" id="KW-1185">Reference proteome</keyword>
<feature type="transmembrane region" description="Helical" evidence="2">
    <location>
        <begin position="46"/>
        <end position="64"/>
    </location>
</feature>
<evidence type="ECO:0000256" key="1">
    <source>
        <dbReference type="SAM" id="Coils"/>
    </source>
</evidence>